<dbReference type="PANTHER" id="PTHR11895:SF151">
    <property type="entry name" value="GLUTAMYL-TRNA(GLN) AMIDOTRANSFERASE SUBUNIT A"/>
    <property type="match status" value="1"/>
</dbReference>
<dbReference type="Gene3D" id="3.90.1300.10">
    <property type="entry name" value="Amidase signature (AS) domain"/>
    <property type="match status" value="1"/>
</dbReference>
<protein>
    <recommendedName>
        <fullName evidence="1">Amidase domain-containing protein</fullName>
    </recommendedName>
</protein>
<evidence type="ECO:0000313" key="2">
    <source>
        <dbReference type="EMBL" id="GAG49157.1"/>
    </source>
</evidence>
<sequence>MELHTLTAQRLLDLIAEGKTSPKEVALDLFKKIEKTEDKVKAFCLLDKEDVLSQCEHLEKSSSKKGRLFGIPVVIKDNICVEGQDTTCSSRILKGFKPPYDATVVSRLKAEGAVIFAKANMDEFALGSSCETSCYG</sequence>
<dbReference type="PANTHER" id="PTHR11895">
    <property type="entry name" value="TRANSAMIDASE"/>
    <property type="match status" value="1"/>
</dbReference>
<dbReference type="SUPFAM" id="SSF75304">
    <property type="entry name" value="Amidase signature (AS) enzymes"/>
    <property type="match status" value="1"/>
</dbReference>
<comment type="caution">
    <text evidence="2">The sequence shown here is derived from an EMBL/GenBank/DDBJ whole genome shotgun (WGS) entry which is preliminary data.</text>
</comment>
<dbReference type="EMBL" id="BARS01055809">
    <property type="protein sequence ID" value="GAG49157.1"/>
    <property type="molecule type" value="Genomic_DNA"/>
</dbReference>
<dbReference type="AlphaFoldDB" id="X0YQJ0"/>
<reference evidence="2" key="1">
    <citation type="journal article" date="2014" name="Front. Microbiol.">
        <title>High frequency of phylogenetically diverse reductive dehalogenase-homologous genes in deep subseafloor sedimentary metagenomes.</title>
        <authorList>
            <person name="Kawai M."/>
            <person name="Futagami T."/>
            <person name="Toyoda A."/>
            <person name="Takaki Y."/>
            <person name="Nishi S."/>
            <person name="Hori S."/>
            <person name="Arai W."/>
            <person name="Tsubouchi T."/>
            <person name="Morono Y."/>
            <person name="Uchiyama I."/>
            <person name="Ito T."/>
            <person name="Fujiyama A."/>
            <person name="Inagaki F."/>
            <person name="Takami H."/>
        </authorList>
    </citation>
    <scope>NUCLEOTIDE SEQUENCE</scope>
    <source>
        <strain evidence="2">Expedition CK06-06</strain>
    </source>
</reference>
<accession>X0YQJ0</accession>
<organism evidence="2">
    <name type="scientific">marine sediment metagenome</name>
    <dbReference type="NCBI Taxonomy" id="412755"/>
    <lineage>
        <taxon>unclassified sequences</taxon>
        <taxon>metagenomes</taxon>
        <taxon>ecological metagenomes</taxon>
    </lineage>
</organism>
<feature type="non-terminal residue" evidence="2">
    <location>
        <position position="136"/>
    </location>
</feature>
<dbReference type="Pfam" id="PF01425">
    <property type="entry name" value="Amidase"/>
    <property type="match status" value="1"/>
</dbReference>
<name>X0YQJ0_9ZZZZ</name>
<evidence type="ECO:0000259" key="1">
    <source>
        <dbReference type="Pfam" id="PF01425"/>
    </source>
</evidence>
<proteinExistence type="predicted"/>
<dbReference type="GO" id="GO:0003824">
    <property type="term" value="F:catalytic activity"/>
    <property type="evidence" value="ECO:0007669"/>
    <property type="project" value="InterPro"/>
</dbReference>
<dbReference type="InterPro" id="IPR000120">
    <property type="entry name" value="Amidase"/>
</dbReference>
<gene>
    <name evidence="2" type="ORF">S01H1_82337</name>
</gene>
<dbReference type="InterPro" id="IPR023631">
    <property type="entry name" value="Amidase_dom"/>
</dbReference>
<dbReference type="InterPro" id="IPR036928">
    <property type="entry name" value="AS_sf"/>
</dbReference>
<feature type="domain" description="Amidase" evidence="1">
    <location>
        <begin position="26"/>
        <end position="136"/>
    </location>
</feature>